<dbReference type="RefSeq" id="WP_105061554.1">
    <property type="nucleotide sequence ID" value="NZ_MSCJ01000003.1"/>
</dbReference>
<dbReference type="InterPro" id="IPR006315">
    <property type="entry name" value="OM_autotransptr_brl_dom"/>
</dbReference>
<dbReference type="NCBIfam" id="TIGR01414">
    <property type="entry name" value="autotrans_barl"/>
    <property type="match status" value="1"/>
</dbReference>
<evidence type="ECO:0000313" key="4">
    <source>
        <dbReference type="EMBL" id="PQJ61668.1"/>
    </source>
</evidence>
<evidence type="ECO:0000256" key="1">
    <source>
        <dbReference type="ARBA" id="ARBA00022729"/>
    </source>
</evidence>
<comment type="caution">
    <text evidence="4">The sequence shown here is derived from an EMBL/GenBank/DDBJ whole genome shotgun (WGS) entry which is preliminary data.</text>
</comment>
<dbReference type="Pfam" id="PF13505">
    <property type="entry name" value="OMP_b-brl"/>
    <property type="match status" value="1"/>
</dbReference>
<dbReference type="OrthoDB" id="7620169at2"/>
<name>A0A2S7VHW0_PHOAN</name>
<dbReference type="GO" id="GO:0019867">
    <property type="term" value="C:outer membrane"/>
    <property type="evidence" value="ECO:0007669"/>
    <property type="project" value="InterPro"/>
</dbReference>
<proteinExistence type="predicted"/>
<evidence type="ECO:0000256" key="2">
    <source>
        <dbReference type="SAM" id="SignalP"/>
    </source>
</evidence>
<dbReference type="InterPro" id="IPR011250">
    <property type="entry name" value="OMP/PagP_B-barrel"/>
</dbReference>
<dbReference type="EMBL" id="MSCJ01000003">
    <property type="protein sequence ID" value="PQJ61668.1"/>
    <property type="molecule type" value="Genomic_DNA"/>
</dbReference>
<evidence type="ECO:0000259" key="3">
    <source>
        <dbReference type="Pfam" id="PF13505"/>
    </source>
</evidence>
<dbReference type="AlphaFoldDB" id="A0A2S7VHW0"/>
<dbReference type="InterPro" id="IPR027385">
    <property type="entry name" value="Beta-barrel_OMP"/>
</dbReference>
<dbReference type="SUPFAM" id="SSF56925">
    <property type="entry name" value="OMPA-like"/>
    <property type="match status" value="1"/>
</dbReference>
<protein>
    <recommendedName>
        <fullName evidence="3">Outer membrane protein beta-barrel domain-containing protein</fullName>
    </recommendedName>
</protein>
<organism evidence="4 5">
    <name type="scientific">Photobacterium angustum</name>
    <dbReference type="NCBI Taxonomy" id="661"/>
    <lineage>
        <taxon>Bacteria</taxon>
        <taxon>Pseudomonadati</taxon>
        <taxon>Pseudomonadota</taxon>
        <taxon>Gammaproteobacteria</taxon>
        <taxon>Vibrionales</taxon>
        <taxon>Vibrionaceae</taxon>
        <taxon>Photobacterium</taxon>
    </lineage>
</organism>
<reference evidence="4 5" key="1">
    <citation type="submission" date="2016-12" db="EMBL/GenBank/DDBJ databases">
        <title>Diversity of luminous bacteria.</title>
        <authorList>
            <person name="Yoshizawa S."/>
            <person name="Kogure K."/>
        </authorList>
    </citation>
    <scope>NUCLEOTIDE SEQUENCE [LARGE SCALE GENOMIC DNA]</scope>
    <source>
        <strain evidence="4 5">LC1-200</strain>
    </source>
</reference>
<feature type="domain" description="Outer membrane protein beta-barrel" evidence="3">
    <location>
        <begin position="9"/>
        <end position="189"/>
    </location>
</feature>
<keyword evidence="1 2" id="KW-0732">Signal</keyword>
<sequence length="189" mass="20415">MKKILLPLALVLTTASGVALADQTGPYVGASLGNATTDLKADHWEHNYDENVVAYGLYGGYNFTENLGLEATLGQTGEQDNIKKGYATLTPRVMMPLNDQLSLFAKAGVAYVAVDGDYDGIGNMNRHDIDVDGFGWTAGAGVNFAVAEHIDLRAGIDYLSTDLEKADNDKDLNIDSETTMYYVGVNYNF</sequence>
<feature type="signal peptide" evidence="2">
    <location>
        <begin position="1"/>
        <end position="21"/>
    </location>
</feature>
<evidence type="ECO:0000313" key="5">
    <source>
        <dbReference type="Proteomes" id="UP000238730"/>
    </source>
</evidence>
<dbReference type="Gene3D" id="2.40.160.20">
    <property type="match status" value="1"/>
</dbReference>
<feature type="chain" id="PRO_5015636409" description="Outer membrane protein beta-barrel domain-containing protein" evidence="2">
    <location>
        <begin position="22"/>
        <end position="189"/>
    </location>
</feature>
<gene>
    <name evidence="4" type="ORF">BTO08_15340</name>
</gene>
<dbReference type="Proteomes" id="UP000238730">
    <property type="component" value="Unassembled WGS sequence"/>
</dbReference>
<accession>A0A2S7VHW0</accession>